<evidence type="ECO:0000256" key="8">
    <source>
        <dbReference type="ARBA" id="ARBA00023284"/>
    </source>
</evidence>
<evidence type="ECO:0000256" key="3">
    <source>
        <dbReference type="ARBA" id="ARBA00013021"/>
    </source>
</evidence>
<keyword evidence="13" id="KW-1185">Reference proteome</keyword>
<dbReference type="PIRSF" id="PIRSF000239">
    <property type="entry name" value="AHPC"/>
    <property type="match status" value="1"/>
</dbReference>
<comment type="subunit">
    <text evidence="2">Homodimer; disulfide-linked, upon oxidation. 5 homodimers assemble to form a ring-like decamer.</text>
</comment>
<evidence type="ECO:0000256" key="2">
    <source>
        <dbReference type="ARBA" id="ARBA00011654"/>
    </source>
</evidence>
<dbReference type="PANTHER" id="PTHR10681">
    <property type="entry name" value="THIOREDOXIN PEROXIDASE"/>
    <property type="match status" value="1"/>
</dbReference>
<evidence type="ECO:0000313" key="12">
    <source>
        <dbReference type="EMBL" id="MEN2786904.1"/>
    </source>
</evidence>
<keyword evidence="8" id="KW-0676">Redox-active center</keyword>
<keyword evidence="7 12" id="KW-0560">Oxidoreductase</keyword>
<dbReference type="InterPro" id="IPR019479">
    <property type="entry name" value="Peroxiredoxin_C"/>
</dbReference>
<dbReference type="SUPFAM" id="SSF52833">
    <property type="entry name" value="Thioredoxin-like"/>
    <property type="match status" value="1"/>
</dbReference>
<accession>A0ABU9XU57</accession>
<comment type="caution">
    <text evidence="12">The sequence shown here is derived from an EMBL/GenBank/DDBJ whole genome shotgun (WGS) entry which is preliminary data.</text>
</comment>
<evidence type="ECO:0000256" key="4">
    <source>
        <dbReference type="ARBA" id="ARBA00017462"/>
    </source>
</evidence>
<dbReference type="PANTHER" id="PTHR10681:SF121">
    <property type="entry name" value="ALKYL HYDROPEROXIDE REDUCTASE C"/>
    <property type="match status" value="1"/>
</dbReference>
<evidence type="ECO:0000313" key="13">
    <source>
        <dbReference type="Proteomes" id="UP001404104"/>
    </source>
</evidence>
<proteinExistence type="inferred from homology"/>
<dbReference type="PROSITE" id="PS51352">
    <property type="entry name" value="THIOREDOXIN_2"/>
    <property type="match status" value="1"/>
</dbReference>
<sequence length="221" mass="24349">MSMMDHEEGVRSGAAGSRPLRIGDVAPNFRARTTQGEISLDQYRGRWVVFFSHPADFTPVCTSEFVGLAKALPRFEAMDCALLGLSVDSLYAHLAWLRAIRELFGVEVRFPVIEDPSMAIGRAYGMIDEQAVDSSSVRATYFIDPMGVIQGVTWYPMTVGRSIEEMVRMLSALQRTADGSVLTPAEWQPGDDVLVPPGEAARAALDPDAPANWFHQTRADR</sequence>
<dbReference type="InterPro" id="IPR050217">
    <property type="entry name" value="Peroxiredoxin"/>
</dbReference>
<evidence type="ECO:0000256" key="6">
    <source>
        <dbReference type="ARBA" id="ARBA00022862"/>
    </source>
</evidence>
<dbReference type="GO" id="GO:0140824">
    <property type="term" value="F:thioredoxin-dependent peroxiredoxin activity"/>
    <property type="evidence" value="ECO:0007669"/>
    <property type="project" value="UniProtKB-EC"/>
</dbReference>
<protein>
    <recommendedName>
        <fullName evidence="4">Alkyl hydroperoxide reductase C</fullName>
        <ecNumber evidence="3">1.11.1.26</ecNumber>
    </recommendedName>
    <alternativeName>
        <fullName evidence="9">Peroxiredoxin</fullName>
    </alternativeName>
</protein>
<evidence type="ECO:0000256" key="9">
    <source>
        <dbReference type="ARBA" id="ARBA00032077"/>
    </source>
</evidence>
<reference evidence="12 13" key="1">
    <citation type="submission" date="2024-05" db="EMBL/GenBank/DDBJ databases">
        <authorList>
            <person name="Liu Q."/>
            <person name="Xin Y.-H."/>
        </authorList>
    </citation>
    <scope>NUCLEOTIDE SEQUENCE [LARGE SCALE GENOMIC DNA]</scope>
    <source>
        <strain evidence="12 13">CGMCC 1.15349</strain>
    </source>
</reference>
<evidence type="ECO:0000256" key="1">
    <source>
        <dbReference type="ARBA" id="ARBA00009796"/>
    </source>
</evidence>
<evidence type="ECO:0000256" key="7">
    <source>
        <dbReference type="ARBA" id="ARBA00023002"/>
    </source>
</evidence>
<feature type="domain" description="Thioredoxin" evidence="11">
    <location>
        <begin position="20"/>
        <end position="175"/>
    </location>
</feature>
<dbReference type="RefSeq" id="WP_345864880.1">
    <property type="nucleotide sequence ID" value="NZ_JBDIMF010000004.1"/>
</dbReference>
<dbReference type="Proteomes" id="UP001404104">
    <property type="component" value="Unassembled WGS sequence"/>
</dbReference>
<comment type="catalytic activity">
    <reaction evidence="10">
        <text>a hydroperoxide + NADH + H(+) = an alcohol + NAD(+) + H2O</text>
        <dbReference type="Rhea" id="RHEA:62628"/>
        <dbReference type="ChEBI" id="CHEBI:15377"/>
        <dbReference type="ChEBI" id="CHEBI:15378"/>
        <dbReference type="ChEBI" id="CHEBI:30879"/>
        <dbReference type="ChEBI" id="CHEBI:35924"/>
        <dbReference type="ChEBI" id="CHEBI:57540"/>
        <dbReference type="ChEBI" id="CHEBI:57945"/>
        <dbReference type="EC" id="1.11.1.26"/>
    </reaction>
</comment>
<dbReference type="InterPro" id="IPR000866">
    <property type="entry name" value="AhpC/TSA"/>
</dbReference>
<keyword evidence="6" id="KW-0049">Antioxidant</keyword>
<name>A0ABU9XU57_9SPHN</name>
<dbReference type="Gene3D" id="3.40.30.10">
    <property type="entry name" value="Glutaredoxin"/>
    <property type="match status" value="1"/>
</dbReference>
<comment type="similarity">
    <text evidence="1">Belongs to the peroxiredoxin family. AhpC/Prx1 subfamily.</text>
</comment>
<keyword evidence="5 12" id="KW-0575">Peroxidase</keyword>
<dbReference type="NCBIfam" id="NF009668">
    <property type="entry name" value="PRK13189.1"/>
    <property type="match status" value="1"/>
</dbReference>
<dbReference type="EC" id="1.11.1.26" evidence="3"/>
<organism evidence="12 13">
    <name type="scientific">Sphingomonas qilianensis</name>
    <dbReference type="NCBI Taxonomy" id="1736690"/>
    <lineage>
        <taxon>Bacteria</taxon>
        <taxon>Pseudomonadati</taxon>
        <taxon>Pseudomonadota</taxon>
        <taxon>Alphaproteobacteria</taxon>
        <taxon>Sphingomonadales</taxon>
        <taxon>Sphingomonadaceae</taxon>
        <taxon>Sphingomonas</taxon>
    </lineage>
</organism>
<gene>
    <name evidence="12" type="ORF">ABC969_10780</name>
</gene>
<evidence type="ECO:0000256" key="10">
    <source>
        <dbReference type="ARBA" id="ARBA00047572"/>
    </source>
</evidence>
<dbReference type="InterPro" id="IPR024706">
    <property type="entry name" value="Peroxiredoxin_AhpC-typ"/>
</dbReference>
<dbReference type="InterPro" id="IPR036249">
    <property type="entry name" value="Thioredoxin-like_sf"/>
</dbReference>
<dbReference type="EMBL" id="JBDIMF010000004">
    <property type="protein sequence ID" value="MEN2786904.1"/>
    <property type="molecule type" value="Genomic_DNA"/>
</dbReference>
<dbReference type="Pfam" id="PF10417">
    <property type="entry name" value="1-cysPrx_C"/>
    <property type="match status" value="1"/>
</dbReference>
<dbReference type="InterPro" id="IPR013766">
    <property type="entry name" value="Thioredoxin_domain"/>
</dbReference>
<dbReference type="Pfam" id="PF00578">
    <property type="entry name" value="AhpC-TSA"/>
    <property type="match status" value="1"/>
</dbReference>
<evidence type="ECO:0000256" key="5">
    <source>
        <dbReference type="ARBA" id="ARBA00022559"/>
    </source>
</evidence>
<evidence type="ECO:0000259" key="11">
    <source>
        <dbReference type="PROSITE" id="PS51352"/>
    </source>
</evidence>